<accession>A0AA36IYI6</accession>
<evidence type="ECO:0000259" key="6">
    <source>
        <dbReference type="PROSITE" id="PS50089"/>
    </source>
</evidence>
<dbReference type="InterPro" id="IPR013083">
    <property type="entry name" value="Znf_RING/FYVE/PHD"/>
</dbReference>
<reference evidence="7" key="1">
    <citation type="submission" date="2023-08" db="EMBL/GenBank/DDBJ databases">
        <authorList>
            <person name="Chen Y."/>
            <person name="Shah S."/>
            <person name="Dougan E. K."/>
            <person name="Thang M."/>
            <person name="Chan C."/>
        </authorList>
    </citation>
    <scope>NUCLEOTIDE SEQUENCE</scope>
</reference>
<gene>
    <name evidence="7" type="ORF">EVOR1521_LOCUS20152</name>
</gene>
<dbReference type="GO" id="GO:0005634">
    <property type="term" value="C:nucleus"/>
    <property type="evidence" value="ECO:0007669"/>
    <property type="project" value="TreeGrafter"/>
</dbReference>
<dbReference type="Gene3D" id="3.30.40.10">
    <property type="entry name" value="Zinc/RING finger domain, C3HC4 (zinc finger)"/>
    <property type="match status" value="1"/>
</dbReference>
<keyword evidence="2 4" id="KW-0863">Zinc-finger</keyword>
<dbReference type="PROSITE" id="PS50089">
    <property type="entry name" value="ZF_RING_2"/>
    <property type="match status" value="1"/>
</dbReference>
<protein>
    <recommendedName>
        <fullName evidence="6">RING-type domain-containing protein</fullName>
    </recommendedName>
</protein>
<organism evidence="7 8">
    <name type="scientific">Effrenium voratum</name>
    <dbReference type="NCBI Taxonomy" id="2562239"/>
    <lineage>
        <taxon>Eukaryota</taxon>
        <taxon>Sar</taxon>
        <taxon>Alveolata</taxon>
        <taxon>Dinophyceae</taxon>
        <taxon>Suessiales</taxon>
        <taxon>Symbiodiniaceae</taxon>
        <taxon>Effrenium</taxon>
    </lineage>
</organism>
<dbReference type="SMART" id="SM00184">
    <property type="entry name" value="RING"/>
    <property type="match status" value="1"/>
</dbReference>
<evidence type="ECO:0000256" key="1">
    <source>
        <dbReference type="ARBA" id="ARBA00022723"/>
    </source>
</evidence>
<dbReference type="PANTHER" id="PTHR45931:SF3">
    <property type="entry name" value="RING ZINC FINGER-CONTAINING PROTEIN"/>
    <property type="match status" value="1"/>
</dbReference>
<evidence type="ECO:0000256" key="5">
    <source>
        <dbReference type="SAM" id="MobiDB-lite"/>
    </source>
</evidence>
<evidence type="ECO:0000256" key="2">
    <source>
        <dbReference type="ARBA" id="ARBA00022771"/>
    </source>
</evidence>
<feature type="domain" description="RING-type" evidence="6">
    <location>
        <begin position="322"/>
        <end position="363"/>
    </location>
</feature>
<dbReference type="InterPro" id="IPR051834">
    <property type="entry name" value="RING_finger_E3_ligase"/>
</dbReference>
<dbReference type="Pfam" id="PF13639">
    <property type="entry name" value="zf-RING_2"/>
    <property type="match status" value="1"/>
</dbReference>
<sequence length="368" mass="39823">MSAAHLEEACRLCQKALDEVEEVVDLRDCGVDARASTASTSLRTRASSSSAATIRWDSSSEINWAGLADANDELDVDSVLRALMNPEAYSGLSEILAHSADRYAGNEPMQSSPSPPKSEAGSAAPSPAAPAVSGLQLPPGETRAFGFDWLTLTRRSSCSVQSGSEVLSASDSVFEPRASIDAGGSRFQANVDLVQEEILRSLERDSPREPSSPAVAEETISVVDVDEMSPASQADDESMHIVYGASVSSPGSSFFASPRPLENTVSSLLHRLTFDHRLDESIASSIQRVLEVQELLPDASRLSEEEIQALPQIRFTGEKQQCAICLDAFQEHETLTVLRCAHFFHTQCVANWMQRATHCPLCRTCCFE</sequence>
<keyword evidence="1" id="KW-0479">Metal-binding</keyword>
<evidence type="ECO:0000256" key="3">
    <source>
        <dbReference type="ARBA" id="ARBA00022833"/>
    </source>
</evidence>
<keyword evidence="8" id="KW-1185">Reference proteome</keyword>
<evidence type="ECO:0000313" key="8">
    <source>
        <dbReference type="Proteomes" id="UP001178507"/>
    </source>
</evidence>
<dbReference type="InterPro" id="IPR001841">
    <property type="entry name" value="Znf_RING"/>
</dbReference>
<evidence type="ECO:0000256" key="4">
    <source>
        <dbReference type="PROSITE-ProRule" id="PRU00175"/>
    </source>
</evidence>
<evidence type="ECO:0000313" key="7">
    <source>
        <dbReference type="EMBL" id="CAJ1395802.1"/>
    </source>
</evidence>
<dbReference type="Proteomes" id="UP001178507">
    <property type="component" value="Unassembled WGS sequence"/>
</dbReference>
<feature type="region of interest" description="Disordered" evidence="5">
    <location>
        <begin position="104"/>
        <end position="137"/>
    </location>
</feature>
<dbReference type="AlphaFoldDB" id="A0AA36IYI6"/>
<dbReference type="SUPFAM" id="SSF57850">
    <property type="entry name" value="RING/U-box"/>
    <property type="match status" value="1"/>
</dbReference>
<keyword evidence="3" id="KW-0862">Zinc</keyword>
<dbReference type="CDD" id="cd16454">
    <property type="entry name" value="RING-H2_PA-TM-RING"/>
    <property type="match status" value="1"/>
</dbReference>
<name>A0AA36IYI6_9DINO</name>
<dbReference type="GO" id="GO:0008270">
    <property type="term" value="F:zinc ion binding"/>
    <property type="evidence" value="ECO:0007669"/>
    <property type="project" value="UniProtKB-KW"/>
</dbReference>
<dbReference type="GO" id="GO:0061630">
    <property type="term" value="F:ubiquitin protein ligase activity"/>
    <property type="evidence" value="ECO:0007669"/>
    <property type="project" value="TreeGrafter"/>
</dbReference>
<comment type="caution">
    <text evidence="7">The sequence shown here is derived from an EMBL/GenBank/DDBJ whole genome shotgun (WGS) entry which is preliminary data.</text>
</comment>
<dbReference type="EMBL" id="CAUJNA010003209">
    <property type="protein sequence ID" value="CAJ1395802.1"/>
    <property type="molecule type" value="Genomic_DNA"/>
</dbReference>
<proteinExistence type="predicted"/>
<dbReference type="PANTHER" id="PTHR45931">
    <property type="entry name" value="SI:CH211-59O9.10"/>
    <property type="match status" value="1"/>
</dbReference>
<dbReference type="GO" id="GO:0006511">
    <property type="term" value="P:ubiquitin-dependent protein catabolic process"/>
    <property type="evidence" value="ECO:0007669"/>
    <property type="project" value="TreeGrafter"/>
</dbReference>
<feature type="compositionally biased region" description="Low complexity" evidence="5">
    <location>
        <begin position="117"/>
        <end position="131"/>
    </location>
</feature>